<evidence type="ECO:0000256" key="4">
    <source>
        <dbReference type="ARBA" id="ARBA00022490"/>
    </source>
</evidence>
<evidence type="ECO:0000313" key="15">
    <source>
        <dbReference type="EMBL" id="MBB6397374.1"/>
    </source>
</evidence>
<dbReference type="GO" id="GO:0005524">
    <property type="term" value="F:ATP binding"/>
    <property type="evidence" value="ECO:0007669"/>
    <property type="project" value="UniProtKB-KW"/>
</dbReference>
<dbReference type="InterPro" id="IPR017945">
    <property type="entry name" value="DHBP_synth_RibB-like_a/b_dom"/>
</dbReference>
<keyword evidence="7" id="KW-0548">Nucleotidyltransferase</keyword>
<protein>
    <recommendedName>
        <fullName evidence="10">L-threonylcarbamoyladenylate synthase</fullName>
        <ecNumber evidence="3">2.7.7.87</ecNumber>
    </recommendedName>
    <alternativeName>
        <fullName evidence="10">L-threonylcarbamoyladenylate synthase</fullName>
    </alternativeName>
</protein>
<dbReference type="GO" id="GO:0000049">
    <property type="term" value="F:tRNA binding"/>
    <property type="evidence" value="ECO:0007669"/>
    <property type="project" value="TreeGrafter"/>
</dbReference>
<keyword evidence="5" id="KW-0808">Transferase</keyword>
<comment type="caution">
    <text evidence="15">The sequence shown here is derived from an EMBL/GenBank/DDBJ whole genome shotgun (WGS) entry which is preliminary data.</text>
</comment>
<dbReference type="AlphaFoldDB" id="A0A7X0G0W4"/>
<feature type="compositionally biased region" description="Basic and acidic residues" evidence="13">
    <location>
        <begin position="271"/>
        <end position="280"/>
    </location>
</feature>
<dbReference type="PANTHER" id="PTHR17490">
    <property type="entry name" value="SUA5"/>
    <property type="match status" value="1"/>
</dbReference>
<evidence type="ECO:0000256" key="6">
    <source>
        <dbReference type="ARBA" id="ARBA00022694"/>
    </source>
</evidence>
<dbReference type="RefSeq" id="WP_185027651.1">
    <property type="nucleotide sequence ID" value="NZ_JACHMQ010000001.1"/>
</dbReference>
<organism evidence="15 16">
    <name type="scientific">Actinomadura coerulea</name>
    <dbReference type="NCBI Taxonomy" id="46159"/>
    <lineage>
        <taxon>Bacteria</taxon>
        <taxon>Bacillati</taxon>
        <taxon>Actinomycetota</taxon>
        <taxon>Actinomycetes</taxon>
        <taxon>Streptosporangiales</taxon>
        <taxon>Thermomonosporaceae</taxon>
        <taxon>Actinomadura</taxon>
    </lineage>
</organism>
<dbReference type="GO" id="GO:0003725">
    <property type="term" value="F:double-stranded RNA binding"/>
    <property type="evidence" value="ECO:0007669"/>
    <property type="project" value="InterPro"/>
</dbReference>
<dbReference type="PROSITE" id="PS51163">
    <property type="entry name" value="YRDC"/>
    <property type="match status" value="1"/>
</dbReference>
<feature type="binding site" evidence="12">
    <location>
        <position position="122"/>
    </location>
    <ligand>
        <name>L-threonine</name>
        <dbReference type="ChEBI" id="CHEBI:57926"/>
    </ligand>
</feature>
<keyword evidence="6" id="KW-0819">tRNA processing</keyword>
<dbReference type="GO" id="GO:0061710">
    <property type="term" value="F:L-threonylcarbamoyladenylate synthase"/>
    <property type="evidence" value="ECO:0007669"/>
    <property type="project" value="UniProtKB-EC"/>
</dbReference>
<evidence type="ECO:0000256" key="10">
    <source>
        <dbReference type="ARBA" id="ARBA00029774"/>
    </source>
</evidence>
<feature type="binding site" evidence="12">
    <location>
        <position position="118"/>
    </location>
    <ligand>
        <name>ATP</name>
        <dbReference type="ChEBI" id="CHEBI:30616"/>
    </ligand>
</feature>
<gene>
    <name evidence="15" type="ORF">BKA00_004288</name>
</gene>
<dbReference type="Pfam" id="PF01300">
    <property type="entry name" value="Sua5_yciO_yrdC"/>
    <property type="match status" value="1"/>
</dbReference>
<feature type="region of interest" description="Disordered" evidence="13">
    <location>
        <begin position="212"/>
        <end position="280"/>
    </location>
</feature>
<dbReference type="Proteomes" id="UP000546324">
    <property type="component" value="Unassembled WGS sequence"/>
</dbReference>
<dbReference type="SUPFAM" id="SSF55821">
    <property type="entry name" value="YrdC/RibB"/>
    <property type="match status" value="1"/>
</dbReference>
<dbReference type="EC" id="2.7.7.87" evidence="3"/>
<dbReference type="GO" id="GO:0005737">
    <property type="term" value="C:cytoplasm"/>
    <property type="evidence" value="ECO:0007669"/>
    <property type="project" value="UniProtKB-SubCell"/>
</dbReference>
<feature type="compositionally biased region" description="Low complexity" evidence="13">
    <location>
        <begin position="231"/>
        <end position="240"/>
    </location>
</feature>
<dbReference type="GO" id="GO:0008033">
    <property type="term" value="P:tRNA processing"/>
    <property type="evidence" value="ECO:0007669"/>
    <property type="project" value="UniProtKB-KW"/>
</dbReference>
<evidence type="ECO:0000256" key="2">
    <source>
        <dbReference type="ARBA" id="ARBA00007663"/>
    </source>
</evidence>
<evidence type="ECO:0000256" key="13">
    <source>
        <dbReference type="SAM" id="MobiDB-lite"/>
    </source>
</evidence>
<dbReference type="InterPro" id="IPR010923">
    <property type="entry name" value="T(6)A37_SUA5"/>
</dbReference>
<comment type="catalytic activity">
    <reaction evidence="11">
        <text>L-threonine + hydrogencarbonate + ATP = L-threonylcarbamoyladenylate + diphosphate + H2O</text>
        <dbReference type="Rhea" id="RHEA:36407"/>
        <dbReference type="ChEBI" id="CHEBI:15377"/>
        <dbReference type="ChEBI" id="CHEBI:17544"/>
        <dbReference type="ChEBI" id="CHEBI:30616"/>
        <dbReference type="ChEBI" id="CHEBI:33019"/>
        <dbReference type="ChEBI" id="CHEBI:57926"/>
        <dbReference type="ChEBI" id="CHEBI:73682"/>
        <dbReference type="EC" id="2.7.7.87"/>
    </reaction>
</comment>
<accession>A0A7X0G0W4</accession>
<feature type="domain" description="YrdC-like" evidence="14">
    <location>
        <begin position="14"/>
        <end position="199"/>
    </location>
</feature>
<keyword evidence="4" id="KW-0963">Cytoplasm</keyword>
<feature type="compositionally biased region" description="Acidic residues" evidence="13">
    <location>
        <begin position="213"/>
        <end position="227"/>
    </location>
</feature>
<dbReference type="EMBL" id="JACHMQ010000001">
    <property type="protein sequence ID" value="MBB6397374.1"/>
    <property type="molecule type" value="Genomic_DNA"/>
</dbReference>
<feature type="binding site" evidence="12">
    <location>
        <position position="143"/>
    </location>
    <ligand>
        <name>ATP</name>
        <dbReference type="ChEBI" id="CHEBI:30616"/>
    </ligand>
</feature>
<feature type="binding site" evidence="12">
    <location>
        <position position="59"/>
    </location>
    <ligand>
        <name>ATP</name>
        <dbReference type="ChEBI" id="CHEBI:30616"/>
    </ligand>
</feature>
<name>A0A7X0G0W4_9ACTN</name>
<evidence type="ECO:0000256" key="12">
    <source>
        <dbReference type="PIRSR" id="PIRSR004930-1"/>
    </source>
</evidence>
<evidence type="ECO:0000256" key="8">
    <source>
        <dbReference type="ARBA" id="ARBA00022741"/>
    </source>
</evidence>
<dbReference type="NCBIfam" id="TIGR00057">
    <property type="entry name" value="L-threonylcarbamoyladenylate synthase"/>
    <property type="match status" value="1"/>
</dbReference>
<proteinExistence type="inferred from homology"/>
<evidence type="ECO:0000256" key="1">
    <source>
        <dbReference type="ARBA" id="ARBA00004496"/>
    </source>
</evidence>
<dbReference type="Gene3D" id="3.90.870.10">
    <property type="entry name" value="DHBP synthase"/>
    <property type="match status" value="1"/>
</dbReference>
<feature type="binding site" evidence="12">
    <location>
        <position position="181"/>
    </location>
    <ligand>
        <name>L-threonine</name>
        <dbReference type="ChEBI" id="CHEBI:57926"/>
    </ligand>
</feature>
<evidence type="ECO:0000256" key="7">
    <source>
        <dbReference type="ARBA" id="ARBA00022695"/>
    </source>
</evidence>
<evidence type="ECO:0000256" key="9">
    <source>
        <dbReference type="ARBA" id="ARBA00022840"/>
    </source>
</evidence>
<dbReference type="GO" id="GO:0006450">
    <property type="term" value="P:regulation of translational fidelity"/>
    <property type="evidence" value="ECO:0007669"/>
    <property type="project" value="TreeGrafter"/>
</dbReference>
<reference evidence="15 16" key="1">
    <citation type="submission" date="2020-08" db="EMBL/GenBank/DDBJ databases">
        <title>Sequencing the genomes of 1000 actinobacteria strains.</title>
        <authorList>
            <person name="Klenk H.-P."/>
        </authorList>
    </citation>
    <scope>NUCLEOTIDE SEQUENCE [LARGE SCALE GENOMIC DNA]</scope>
    <source>
        <strain evidence="15 16">DSM 43675</strain>
    </source>
</reference>
<evidence type="ECO:0000259" key="14">
    <source>
        <dbReference type="PROSITE" id="PS51163"/>
    </source>
</evidence>
<keyword evidence="8 12" id="KW-0547">Nucleotide-binding</keyword>
<feature type="binding site" evidence="12">
    <location>
        <position position="36"/>
    </location>
    <ligand>
        <name>L-threonine</name>
        <dbReference type="ChEBI" id="CHEBI:57926"/>
    </ligand>
</feature>
<evidence type="ECO:0000256" key="5">
    <source>
        <dbReference type="ARBA" id="ARBA00022679"/>
    </source>
</evidence>
<evidence type="ECO:0000256" key="11">
    <source>
        <dbReference type="ARBA" id="ARBA00048366"/>
    </source>
</evidence>
<evidence type="ECO:0000313" key="16">
    <source>
        <dbReference type="Proteomes" id="UP000546324"/>
    </source>
</evidence>
<keyword evidence="9 12" id="KW-0067">ATP-binding</keyword>
<comment type="subcellular location">
    <subcellularLocation>
        <location evidence="1">Cytoplasm</location>
    </subcellularLocation>
</comment>
<comment type="similarity">
    <text evidence="2">Belongs to the SUA5 family.</text>
</comment>
<dbReference type="InterPro" id="IPR006070">
    <property type="entry name" value="Sua5-like_dom"/>
</dbReference>
<keyword evidence="16" id="KW-1185">Reference proteome</keyword>
<dbReference type="PIRSF" id="PIRSF004930">
    <property type="entry name" value="Tln_factor_SUA5"/>
    <property type="match status" value="1"/>
</dbReference>
<sequence>MSRRYDCSEPMERARGIAEAFSAVRRGELIVLPTDTVYGVGVDAFMPPAVTALLDAKGRGREMPPPVLVGSVRAATALVDDLGTYGQDLIDEFWPGALTLVCRANPSLMWDLGETKGTVAIRMPMHELAVELLKETGPLAVSSANLSGRPAARTVDEAEKMLGDSVAVYLDGGASGHADPSTIIDLTGPVPRLLRAGAVSEDKIRAVVGVLLTEEDEPEKPEEEPEKPEEAPSVAEAAKPSLTKEEPPQTPREPSEPLQESPAPNPKPSLRKGEDDSSTA</sequence>
<evidence type="ECO:0000256" key="3">
    <source>
        <dbReference type="ARBA" id="ARBA00012584"/>
    </source>
</evidence>
<dbReference type="InterPro" id="IPR050156">
    <property type="entry name" value="TC-AMP_synthase_SUA5"/>
</dbReference>
<feature type="binding site" evidence="12">
    <location>
        <position position="195"/>
    </location>
    <ligand>
        <name>ATP</name>
        <dbReference type="ChEBI" id="CHEBI:30616"/>
    </ligand>
</feature>
<dbReference type="PANTHER" id="PTHR17490:SF16">
    <property type="entry name" value="THREONYLCARBAMOYL-AMP SYNTHASE"/>
    <property type="match status" value="1"/>
</dbReference>